<dbReference type="Proteomes" id="UP000001542">
    <property type="component" value="Unassembled WGS sequence"/>
</dbReference>
<dbReference type="AlphaFoldDB" id="A2FMZ3"/>
<reference evidence="1" key="1">
    <citation type="submission" date="2006-10" db="EMBL/GenBank/DDBJ databases">
        <authorList>
            <person name="Amadeo P."/>
            <person name="Zhao Q."/>
            <person name="Wortman J."/>
            <person name="Fraser-Liggett C."/>
            <person name="Carlton J."/>
        </authorList>
    </citation>
    <scope>NUCLEOTIDE SEQUENCE</scope>
    <source>
        <strain evidence="1">G3</strain>
    </source>
</reference>
<proteinExistence type="predicted"/>
<dbReference type="KEGG" id="tva:4751444"/>
<name>A2FMZ3_TRIV3</name>
<evidence type="ECO:0000313" key="1">
    <source>
        <dbReference type="EMBL" id="EAX93722.1"/>
    </source>
</evidence>
<dbReference type="Gene3D" id="2.60.120.260">
    <property type="entry name" value="Galactose-binding domain-like"/>
    <property type="match status" value="1"/>
</dbReference>
<dbReference type="EMBL" id="DS113895">
    <property type="protein sequence ID" value="EAX93722.1"/>
    <property type="molecule type" value="Genomic_DNA"/>
</dbReference>
<evidence type="ECO:0008006" key="3">
    <source>
        <dbReference type="Google" id="ProtNLM"/>
    </source>
</evidence>
<gene>
    <name evidence="1" type="ORF">TVAG_354610</name>
</gene>
<dbReference type="VEuPathDB" id="TrichDB:TVAG_354610"/>
<dbReference type="VEuPathDB" id="TrichDB:TVAGG3_0833210"/>
<organism evidence="1 2">
    <name type="scientific">Trichomonas vaginalis (strain ATCC PRA-98 / G3)</name>
    <dbReference type="NCBI Taxonomy" id="412133"/>
    <lineage>
        <taxon>Eukaryota</taxon>
        <taxon>Metamonada</taxon>
        <taxon>Parabasalia</taxon>
        <taxon>Trichomonadida</taxon>
        <taxon>Trichomonadidae</taxon>
        <taxon>Trichomonas</taxon>
    </lineage>
</organism>
<evidence type="ECO:0000313" key="2">
    <source>
        <dbReference type="Proteomes" id="UP000001542"/>
    </source>
</evidence>
<dbReference type="SUPFAM" id="SSF49785">
    <property type="entry name" value="Galactose-binding domain-like"/>
    <property type="match status" value="1"/>
</dbReference>
<reference evidence="1" key="2">
    <citation type="journal article" date="2007" name="Science">
        <title>Draft genome sequence of the sexually transmitted pathogen Trichomonas vaginalis.</title>
        <authorList>
            <person name="Carlton J.M."/>
            <person name="Hirt R.P."/>
            <person name="Silva J.C."/>
            <person name="Delcher A.L."/>
            <person name="Schatz M."/>
            <person name="Zhao Q."/>
            <person name="Wortman J.R."/>
            <person name="Bidwell S.L."/>
            <person name="Alsmark U.C.M."/>
            <person name="Besteiro S."/>
            <person name="Sicheritz-Ponten T."/>
            <person name="Noel C.J."/>
            <person name="Dacks J.B."/>
            <person name="Foster P.G."/>
            <person name="Simillion C."/>
            <person name="Van de Peer Y."/>
            <person name="Miranda-Saavedra D."/>
            <person name="Barton G.J."/>
            <person name="Westrop G.D."/>
            <person name="Mueller S."/>
            <person name="Dessi D."/>
            <person name="Fiori P.L."/>
            <person name="Ren Q."/>
            <person name="Paulsen I."/>
            <person name="Zhang H."/>
            <person name="Bastida-Corcuera F.D."/>
            <person name="Simoes-Barbosa A."/>
            <person name="Brown M.T."/>
            <person name="Hayes R.D."/>
            <person name="Mukherjee M."/>
            <person name="Okumura C.Y."/>
            <person name="Schneider R."/>
            <person name="Smith A.J."/>
            <person name="Vanacova S."/>
            <person name="Villalvazo M."/>
            <person name="Haas B.J."/>
            <person name="Pertea M."/>
            <person name="Feldblyum T.V."/>
            <person name="Utterback T.R."/>
            <person name="Shu C.L."/>
            <person name="Osoegawa K."/>
            <person name="de Jong P.J."/>
            <person name="Hrdy I."/>
            <person name="Horvathova L."/>
            <person name="Zubacova Z."/>
            <person name="Dolezal P."/>
            <person name="Malik S.B."/>
            <person name="Logsdon J.M. Jr."/>
            <person name="Henze K."/>
            <person name="Gupta A."/>
            <person name="Wang C.C."/>
            <person name="Dunne R.L."/>
            <person name="Upcroft J.A."/>
            <person name="Upcroft P."/>
            <person name="White O."/>
            <person name="Salzberg S.L."/>
            <person name="Tang P."/>
            <person name="Chiu C.-H."/>
            <person name="Lee Y.-S."/>
            <person name="Embley T.M."/>
            <person name="Coombs G.H."/>
            <person name="Mottram J.C."/>
            <person name="Tachezy J."/>
            <person name="Fraser-Liggett C.M."/>
            <person name="Johnson P.J."/>
        </authorList>
    </citation>
    <scope>NUCLEOTIDE SEQUENCE [LARGE SCALE GENOMIC DNA]</scope>
    <source>
        <strain evidence="1">G3</strain>
    </source>
</reference>
<keyword evidence="2" id="KW-1185">Reference proteome</keyword>
<dbReference type="RefSeq" id="XP_001306652.1">
    <property type="nucleotide sequence ID" value="XM_001306651.1"/>
</dbReference>
<protein>
    <recommendedName>
        <fullName evidence="3">F5/8 type C domain-containing protein</fullName>
    </recommendedName>
</protein>
<dbReference type="InterPro" id="IPR008979">
    <property type="entry name" value="Galactose-bd-like_sf"/>
</dbReference>
<sequence>MLLNILVLEIIPFDDKRENILLKARKEGTLVVDASGSIGQYYSSKCNPTYPNMTIRDKDDGFDWCSSVAKDNNHKPWLGFSVKNNKISVTGYSVRAGCCYYGCCCLDDNTFVRGCCCELYSWSLRGSNDNITWVTIHKVEKDSKMRYCTNRSYDFKPSKFFKYVRLFQDEVPSYCDFCMVVNRFELYGKTETGNAVIFDDETELESDEEISIIGKVKN</sequence>
<accession>A2FMZ3</accession>
<dbReference type="InParanoid" id="A2FMZ3"/>